<feature type="domain" description="Amino acid transporter transmembrane" evidence="7">
    <location>
        <begin position="114"/>
        <end position="459"/>
    </location>
</feature>
<protein>
    <submittedName>
        <fullName evidence="8">CYFA0S01e06964g1_1</fullName>
    </submittedName>
</protein>
<feature type="transmembrane region" description="Helical" evidence="6">
    <location>
        <begin position="203"/>
        <end position="225"/>
    </location>
</feature>
<keyword evidence="5 6" id="KW-0472">Membrane</keyword>
<dbReference type="Pfam" id="PF01490">
    <property type="entry name" value="Aa_trans"/>
    <property type="match status" value="1"/>
</dbReference>
<dbReference type="OrthoDB" id="40134at2759"/>
<evidence type="ECO:0000256" key="6">
    <source>
        <dbReference type="SAM" id="Phobius"/>
    </source>
</evidence>
<sequence>MSSPYTSKDLFSAPIITTVTETSHCLATTYDHTHRYPIESYLFYATIERRLDPRSHDTTILDRLIKKTYPHTNNSWVPEDAEQKHDNDSMILRMTSFFSVFCLITTDILGPQNAPYAFSTMGYGKGAGLYFLFAIIGAYCGLLIWRLFMDLNSKTHPVRTFADLAFRLWGKPGKIIVTILHSLYLLLVVALLLLTSAQSLSQIIKNKFCFIALLVFFSVFGALVLAQIKSLKHYSKLSLISVIVIIIGCIIGMVGAVQYPPNYKAAWKQNDEPEGPVRVVASIGGQDQIIGMLNAVYSFAGALLFPEILAEMANPWDFWKGALLSQAVIFCVYIFFGIFMYSHQGQFSINPSGQSISDYKLQSACNVITILAAIIAAGMFSNISIKVLWQNIVMDIFKGPSLTSRTGRISWSGSTIVYWIIAFTVAAAIPQLSAITALAAALCALQFTYSFPALMTVTLQMHKDALIGDGEFDRKTDSCMKQDTWKQKSRWVRGFAGHWKWNVWHIILGFLAIVLAIVGVVGSIVDIVDTFNSEGAPTSFSCSSPV</sequence>
<evidence type="ECO:0000313" key="8">
    <source>
        <dbReference type="EMBL" id="CDR37066.1"/>
    </source>
</evidence>
<keyword evidence="3 6" id="KW-0812">Transmembrane</keyword>
<dbReference type="GO" id="GO:0015179">
    <property type="term" value="F:L-amino acid transmembrane transporter activity"/>
    <property type="evidence" value="ECO:0007669"/>
    <property type="project" value="TreeGrafter"/>
</dbReference>
<feature type="transmembrane region" description="Helical" evidence="6">
    <location>
        <begin position="289"/>
        <end position="310"/>
    </location>
</feature>
<accession>A0A061AQR8</accession>
<reference evidence="8" key="1">
    <citation type="journal article" date="2014" name="Genome Announc.">
        <title>Genome sequence of the yeast Cyberlindnera fabianii (Hansenula fabianii).</title>
        <authorList>
            <person name="Freel K.C."/>
            <person name="Sarilar V."/>
            <person name="Neuveglise C."/>
            <person name="Devillers H."/>
            <person name="Friedrich A."/>
            <person name="Schacherer J."/>
        </authorList>
    </citation>
    <scope>NUCLEOTIDE SEQUENCE</scope>
    <source>
        <strain evidence="8">YJS4271</strain>
    </source>
</reference>
<feature type="transmembrane region" description="Helical" evidence="6">
    <location>
        <begin position="503"/>
        <end position="525"/>
    </location>
</feature>
<dbReference type="AlphaFoldDB" id="A0A061AQR8"/>
<dbReference type="InterPro" id="IPR013057">
    <property type="entry name" value="AA_transpt_TM"/>
</dbReference>
<feature type="transmembrane region" description="Helical" evidence="6">
    <location>
        <begin position="90"/>
        <end position="109"/>
    </location>
</feature>
<evidence type="ECO:0000256" key="4">
    <source>
        <dbReference type="ARBA" id="ARBA00022989"/>
    </source>
</evidence>
<dbReference type="EMBL" id="LK052886">
    <property type="protein sequence ID" value="CDR37066.1"/>
    <property type="molecule type" value="Genomic_DNA"/>
</dbReference>
<comment type="similarity">
    <text evidence="2">Belongs to the amino acid/polyamine transporter 2 family.</text>
</comment>
<feature type="transmembrane region" description="Helical" evidence="6">
    <location>
        <begin position="361"/>
        <end position="389"/>
    </location>
</feature>
<evidence type="ECO:0000259" key="7">
    <source>
        <dbReference type="Pfam" id="PF01490"/>
    </source>
</evidence>
<dbReference type="PhylomeDB" id="A0A061AQR8"/>
<feature type="transmembrane region" description="Helical" evidence="6">
    <location>
        <begin position="129"/>
        <end position="149"/>
    </location>
</feature>
<feature type="transmembrane region" description="Helical" evidence="6">
    <location>
        <begin position="237"/>
        <end position="259"/>
    </location>
</feature>
<proteinExistence type="inferred from homology"/>
<feature type="transmembrane region" description="Helical" evidence="6">
    <location>
        <begin position="322"/>
        <end position="341"/>
    </location>
</feature>
<dbReference type="PANTHER" id="PTHR22950:SF461">
    <property type="entry name" value="AMINO ACID TRANSPORTER TRANSMEMBRANE DOMAIN-CONTAINING PROTEIN"/>
    <property type="match status" value="1"/>
</dbReference>
<feature type="transmembrane region" description="Helical" evidence="6">
    <location>
        <begin position="409"/>
        <end position="429"/>
    </location>
</feature>
<dbReference type="GO" id="GO:0005774">
    <property type="term" value="C:vacuolar membrane"/>
    <property type="evidence" value="ECO:0007669"/>
    <property type="project" value="UniProtKB-SubCell"/>
</dbReference>
<evidence type="ECO:0000256" key="2">
    <source>
        <dbReference type="ARBA" id="ARBA00008066"/>
    </source>
</evidence>
<evidence type="ECO:0000256" key="1">
    <source>
        <dbReference type="ARBA" id="ARBA00004128"/>
    </source>
</evidence>
<comment type="subcellular location">
    <subcellularLocation>
        <location evidence="1">Vacuole membrane</location>
        <topology evidence="1">Multi-pass membrane protein</topology>
    </subcellularLocation>
</comment>
<feature type="transmembrane region" description="Helical" evidence="6">
    <location>
        <begin position="435"/>
        <end position="457"/>
    </location>
</feature>
<organism evidence="8">
    <name type="scientific">Cyberlindnera fabianii</name>
    <name type="common">Yeast</name>
    <name type="synonym">Hansenula fabianii</name>
    <dbReference type="NCBI Taxonomy" id="36022"/>
    <lineage>
        <taxon>Eukaryota</taxon>
        <taxon>Fungi</taxon>
        <taxon>Dikarya</taxon>
        <taxon>Ascomycota</taxon>
        <taxon>Saccharomycotina</taxon>
        <taxon>Saccharomycetes</taxon>
        <taxon>Phaffomycetales</taxon>
        <taxon>Phaffomycetaceae</taxon>
        <taxon>Cyberlindnera</taxon>
    </lineage>
</organism>
<feature type="transmembrane region" description="Helical" evidence="6">
    <location>
        <begin position="175"/>
        <end position="197"/>
    </location>
</feature>
<evidence type="ECO:0000256" key="3">
    <source>
        <dbReference type="ARBA" id="ARBA00022692"/>
    </source>
</evidence>
<evidence type="ECO:0000256" key="5">
    <source>
        <dbReference type="ARBA" id="ARBA00023136"/>
    </source>
</evidence>
<dbReference type="VEuPathDB" id="FungiDB:BON22_0529"/>
<keyword evidence="4 6" id="KW-1133">Transmembrane helix</keyword>
<dbReference type="PANTHER" id="PTHR22950">
    <property type="entry name" value="AMINO ACID TRANSPORTER"/>
    <property type="match status" value="1"/>
</dbReference>
<gene>
    <name evidence="8" type="ORF">CYFA0S_01e06964g</name>
</gene>
<name>A0A061AQR8_CYBFA</name>